<reference evidence="1 2" key="1">
    <citation type="journal article" date="2007" name="PLoS Genet.">
        <title>Patterns and implications of gene gain and loss in the evolution of Prochlorococcus.</title>
        <authorList>
            <person name="Kettler G.C."/>
            <person name="Martiny A.C."/>
            <person name="Huang K."/>
            <person name="Zucker J."/>
            <person name="Coleman M.L."/>
            <person name="Rodrigue S."/>
            <person name="Chen F."/>
            <person name="Lapidus A."/>
            <person name="Ferriera S."/>
            <person name="Johnson J."/>
            <person name="Steglich C."/>
            <person name="Church G.M."/>
            <person name="Richardson P."/>
            <person name="Chisholm S.W."/>
        </authorList>
    </citation>
    <scope>NUCLEOTIDE SEQUENCE [LARGE SCALE GENOMIC DNA]</scope>
    <source>
        <strain evidence="1 2">MIT 9301</strain>
    </source>
</reference>
<gene>
    <name evidence="1" type="ordered locus">P9301_10291</name>
</gene>
<dbReference type="KEGG" id="pmg:P9301_10291"/>
<dbReference type="AlphaFoldDB" id="A3PD27"/>
<evidence type="ECO:0000313" key="1">
    <source>
        <dbReference type="EMBL" id="ABO17652.1"/>
    </source>
</evidence>
<dbReference type="Proteomes" id="UP000001430">
    <property type="component" value="Chromosome"/>
</dbReference>
<sequence>MMRIILNNKDIVIPIFKALDLNSELSRDLVREASATALSADNNNSRAINIGKSVKISYQLST</sequence>
<accession>A3PD27</accession>
<protein>
    <submittedName>
        <fullName evidence="1">Uncharacterized protein</fullName>
    </submittedName>
</protein>
<dbReference type="EMBL" id="CP000576">
    <property type="protein sequence ID" value="ABO17652.1"/>
    <property type="molecule type" value="Genomic_DNA"/>
</dbReference>
<organism evidence="1 2">
    <name type="scientific">Prochlorococcus marinus (strain MIT 9301)</name>
    <dbReference type="NCBI Taxonomy" id="167546"/>
    <lineage>
        <taxon>Bacteria</taxon>
        <taxon>Bacillati</taxon>
        <taxon>Cyanobacteriota</taxon>
        <taxon>Cyanophyceae</taxon>
        <taxon>Synechococcales</taxon>
        <taxon>Prochlorococcaceae</taxon>
        <taxon>Prochlorococcus</taxon>
    </lineage>
</organism>
<name>A3PD27_PROM0</name>
<dbReference type="HOGENOM" id="CLU_2900598_0_0_3"/>
<evidence type="ECO:0000313" key="2">
    <source>
        <dbReference type="Proteomes" id="UP000001430"/>
    </source>
</evidence>
<keyword evidence="2" id="KW-1185">Reference proteome</keyword>
<proteinExistence type="predicted"/>